<keyword evidence="1" id="KW-0812">Transmembrane</keyword>
<proteinExistence type="predicted"/>
<accession>A0AAE3A0V6</accession>
<keyword evidence="1" id="KW-0472">Membrane</keyword>
<keyword evidence="3" id="KW-1185">Reference proteome</keyword>
<dbReference type="RefSeq" id="WP_022312656.1">
    <property type="nucleotide sequence ID" value="NZ_JAJEPV010000029.1"/>
</dbReference>
<name>A0AAE3A0V6_9FIRM</name>
<evidence type="ECO:0000313" key="3">
    <source>
        <dbReference type="Proteomes" id="UP001197795"/>
    </source>
</evidence>
<reference evidence="2 3" key="1">
    <citation type="submission" date="2021-10" db="EMBL/GenBank/DDBJ databases">
        <title>Anaerobic single-cell dispensing facilitates the cultivation of human gut bacteria.</title>
        <authorList>
            <person name="Afrizal A."/>
        </authorList>
    </citation>
    <scope>NUCLEOTIDE SEQUENCE [LARGE SCALE GENOMIC DNA]</scope>
    <source>
        <strain evidence="2 3">CLA-AA-H273</strain>
    </source>
</reference>
<feature type="transmembrane region" description="Helical" evidence="1">
    <location>
        <begin position="6"/>
        <end position="24"/>
    </location>
</feature>
<feature type="transmembrane region" description="Helical" evidence="1">
    <location>
        <begin position="62"/>
        <end position="84"/>
    </location>
</feature>
<dbReference type="Pfam" id="PF07441">
    <property type="entry name" value="BofA"/>
    <property type="match status" value="1"/>
</dbReference>
<dbReference type="EMBL" id="JAJEPV010000029">
    <property type="protein sequence ID" value="MCC2120274.1"/>
    <property type="molecule type" value="Genomic_DNA"/>
</dbReference>
<dbReference type="AlphaFoldDB" id="A0AAE3A0V6"/>
<gene>
    <name evidence="2" type="ORF">LKD75_11885</name>
</gene>
<sequence>MEHPENLLWLLAVAALLLLISFLGKKAEWLLNFALRGIMGTIAIYFINMGVTFLGFTTVVGINAVSILTTGILGIPGIVMLYGLSIYEIL</sequence>
<protein>
    <submittedName>
        <fullName evidence="2">Pro-sigmaK processing inhibitor BofA family protein</fullName>
    </submittedName>
</protein>
<keyword evidence="1" id="KW-1133">Transmembrane helix</keyword>
<organism evidence="2 3">
    <name type="scientific">Waltera acetigignens</name>
    <dbReference type="NCBI Taxonomy" id="2981769"/>
    <lineage>
        <taxon>Bacteria</taxon>
        <taxon>Bacillati</taxon>
        <taxon>Bacillota</taxon>
        <taxon>Clostridia</taxon>
        <taxon>Lachnospirales</taxon>
        <taxon>Lachnospiraceae</taxon>
        <taxon>Waltera</taxon>
    </lineage>
</organism>
<evidence type="ECO:0000313" key="2">
    <source>
        <dbReference type="EMBL" id="MCC2120274.1"/>
    </source>
</evidence>
<feature type="transmembrane region" description="Helical" evidence="1">
    <location>
        <begin position="33"/>
        <end position="56"/>
    </location>
</feature>
<comment type="caution">
    <text evidence="2">The sequence shown here is derived from an EMBL/GenBank/DDBJ whole genome shotgun (WGS) entry which is preliminary data.</text>
</comment>
<dbReference type="InterPro" id="IPR010001">
    <property type="entry name" value="BofA"/>
</dbReference>
<dbReference type="Proteomes" id="UP001197795">
    <property type="component" value="Unassembled WGS sequence"/>
</dbReference>
<evidence type="ECO:0000256" key="1">
    <source>
        <dbReference type="SAM" id="Phobius"/>
    </source>
</evidence>